<dbReference type="CDD" id="cd08010">
    <property type="entry name" value="MltG_like"/>
    <property type="match status" value="1"/>
</dbReference>
<sequence>MIKKVIISLLIIGLAIGGYMGYDMYKNVYQPNVTISKNQNNYFYIHTGYTFENVVNDLYEYGYILNRNSFEWVAEKKANFKNNIKPGKYRLKDGMSNNDLIDLLRSGTQEPVKVTFNNVRTTKELAGKITRNLECDSVDFYNLISDKEFTKKYGFNTITILTLFLPNTYEFYWNTSAEQLIKRMADEYKNYWTAERKAKAKKLNLSQSEVAILASIVQAEQSVHADERPKVAGLYINRLRLGMLLQSDPTVVYGIGDFSINRVLTKHLQTNHPYNTYMYKGLPPGPINLPSIKSLDAVLNYETHNYIYMCAKADFSGYHAFAANYNQHINNARQYQRELNRRKIYN</sequence>
<dbReference type="HAMAP" id="MF_02065">
    <property type="entry name" value="MltG"/>
    <property type="match status" value="1"/>
</dbReference>
<keyword evidence="1 7" id="KW-1003">Cell membrane</keyword>
<gene>
    <name evidence="7 8" type="primary">mltG</name>
    <name evidence="8" type="ORF">FRY74_05885</name>
</gene>
<keyword evidence="5 7" id="KW-0456">Lyase</keyword>
<accession>A0A5C6RW24</accession>
<keyword evidence="4 7" id="KW-0472">Membrane</keyword>
<organism evidence="8 9">
    <name type="scientific">Vicingus serpentipes</name>
    <dbReference type="NCBI Taxonomy" id="1926625"/>
    <lineage>
        <taxon>Bacteria</taxon>
        <taxon>Pseudomonadati</taxon>
        <taxon>Bacteroidota</taxon>
        <taxon>Flavobacteriia</taxon>
        <taxon>Flavobacteriales</taxon>
        <taxon>Vicingaceae</taxon>
        <taxon>Vicingus</taxon>
    </lineage>
</organism>
<evidence type="ECO:0000256" key="4">
    <source>
        <dbReference type="ARBA" id="ARBA00023136"/>
    </source>
</evidence>
<dbReference type="Pfam" id="PF02618">
    <property type="entry name" value="YceG"/>
    <property type="match status" value="1"/>
</dbReference>
<evidence type="ECO:0000313" key="9">
    <source>
        <dbReference type="Proteomes" id="UP000321721"/>
    </source>
</evidence>
<protein>
    <recommendedName>
        <fullName evidence="7">Endolytic murein transglycosylase</fullName>
        <ecNumber evidence="7">4.2.2.29</ecNumber>
    </recommendedName>
    <alternativeName>
        <fullName evidence="7">Peptidoglycan lytic transglycosylase</fullName>
    </alternativeName>
    <alternativeName>
        <fullName evidence="7">Peptidoglycan polymerization terminase</fullName>
    </alternativeName>
</protein>
<evidence type="ECO:0000313" key="8">
    <source>
        <dbReference type="EMBL" id="TXB66099.1"/>
    </source>
</evidence>
<dbReference type="EC" id="4.2.2.29" evidence="7"/>
<dbReference type="GO" id="GO:0005886">
    <property type="term" value="C:plasma membrane"/>
    <property type="evidence" value="ECO:0007669"/>
    <property type="project" value="UniProtKB-UniRule"/>
</dbReference>
<evidence type="ECO:0000256" key="1">
    <source>
        <dbReference type="ARBA" id="ARBA00022475"/>
    </source>
</evidence>
<dbReference type="AlphaFoldDB" id="A0A5C6RW24"/>
<comment type="catalytic activity">
    <reaction evidence="7">
        <text>a peptidoglycan chain = a peptidoglycan chain with N-acetyl-1,6-anhydromuramyl-[peptide] at the reducing end + a peptidoglycan chain with N-acetylglucosamine at the non-reducing end.</text>
        <dbReference type="EC" id="4.2.2.29"/>
    </reaction>
</comment>
<dbReference type="EMBL" id="VOOS01000002">
    <property type="protein sequence ID" value="TXB66099.1"/>
    <property type="molecule type" value="Genomic_DNA"/>
</dbReference>
<name>A0A5C6RW24_9FLAO</name>
<evidence type="ECO:0000256" key="2">
    <source>
        <dbReference type="ARBA" id="ARBA00022692"/>
    </source>
</evidence>
<evidence type="ECO:0000256" key="5">
    <source>
        <dbReference type="ARBA" id="ARBA00023239"/>
    </source>
</evidence>
<dbReference type="OrthoDB" id="9814591at2"/>
<reference evidence="8 9" key="1">
    <citation type="submission" date="2019-08" db="EMBL/GenBank/DDBJ databases">
        <title>Genome of Vicingus serpentipes NCIMB 15042.</title>
        <authorList>
            <person name="Bowman J.P."/>
        </authorList>
    </citation>
    <scope>NUCLEOTIDE SEQUENCE [LARGE SCALE GENOMIC DNA]</scope>
    <source>
        <strain evidence="8 9">NCIMB 15042</strain>
    </source>
</reference>
<dbReference type="GO" id="GO:0009252">
    <property type="term" value="P:peptidoglycan biosynthetic process"/>
    <property type="evidence" value="ECO:0007669"/>
    <property type="project" value="UniProtKB-UniRule"/>
</dbReference>
<dbReference type="Gene3D" id="3.30.160.60">
    <property type="entry name" value="Classic Zinc Finger"/>
    <property type="match status" value="1"/>
</dbReference>
<dbReference type="PANTHER" id="PTHR30518:SF2">
    <property type="entry name" value="ENDOLYTIC MUREIN TRANSGLYCOSYLASE"/>
    <property type="match status" value="1"/>
</dbReference>
<feature type="site" description="Important for catalytic activity" evidence="7">
    <location>
        <position position="220"/>
    </location>
</feature>
<keyword evidence="2 7" id="KW-0812">Transmembrane</keyword>
<keyword evidence="3 7" id="KW-1133">Transmembrane helix</keyword>
<keyword evidence="6 7" id="KW-0961">Cell wall biogenesis/degradation</keyword>
<comment type="function">
    <text evidence="7">Functions as a peptidoglycan terminase that cleaves nascent peptidoglycan strands endolytically to terminate their elongation.</text>
</comment>
<dbReference type="NCBIfam" id="TIGR00247">
    <property type="entry name" value="endolytic transglycosylase MltG"/>
    <property type="match status" value="1"/>
</dbReference>
<evidence type="ECO:0000256" key="3">
    <source>
        <dbReference type="ARBA" id="ARBA00022989"/>
    </source>
</evidence>
<evidence type="ECO:0000256" key="6">
    <source>
        <dbReference type="ARBA" id="ARBA00023316"/>
    </source>
</evidence>
<dbReference type="GO" id="GO:0008932">
    <property type="term" value="F:lytic endotransglycosylase activity"/>
    <property type="evidence" value="ECO:0007669"/>
    <property type="project" value="UniProtKB-UniRule"/>
</dbReference>
<proteinExistence type="inferred from homology"/>
<dbReference type="GO" id="GO:0071555">
    <property type="term" value="P:cell wall organization"/>
    <property type="evidence" value="ECO:0007669"/>
    <property type="project" value="UniProtKB-KW"/>
</dbReference>
<comment type="similarity">
    <text evidence="7">Belongs to the transglycosylase MltG family.</text>
</comment>
<evidence type="ECO:0000256" key="7">
    <source>
        <dbReference type="HAMAP-Rule" id="MF_02065"/>
    </source>
</evidence>
<comment type="caution">
    <text evidence="8">The sequence shown here is derived from an EMBL/GenBank/DDBJ whole genome shotgun (WGS) entry which is preliminary data.</text>
</comment>
<dbReference type="Gene3D" id="3.30.1490.480">
    <property type="entry name" value="Endolytic murein transglycosylase"/>
    <property type="match status" value="1"/>
</dbReference>
<dbReference type="PANTHER" id="PTHR30518">
    <property type="entry name" value="ENDOLYTIC MUREIN TRANSGLYCOSYLASE"/>
    <property type="match status" value="1"/>
</dbReference>
<keyword evidence="9" id="KW-1185">Reference proteome</keyword>
<dbReference type="Proteomes" id="UP000321721">
    <property type="component" value="Unassembled WGS sequence"/>
</dbReference>
<dbReference type="InterPro" id="IPR003770">
    <property type="entry name" value="MLTG-like"/>
</dbReference>
<dbReference type="RefSeq" id="WP_147099552.1">
    <property type="nucleotide sequence ID" value="NZ_VOOS01000002.1"/>
</dbReference>